<reference evidence="3" key="1">
    <citation type="submission" date="2016-10" db="EMBL/GenBank/DDBJ databases">
        <authorList>
            <person name="Varghese N."/>
            <person name="Submissions S."/>
        </authorList>
    </citation>
    <scope>NUCLEOTIDE SEQUENCE [LARGE SCALE GENOMIC DNA]</scope>
    <source>
        <strain evidence="3">DSM 17933</strain>
    </source>
</reference>
<dbReference type="STRING" id="405671.SAMN05421827_102241"/>
<dbReference type="OrthoDB" id="5141067at2"/>
<evidence type="ECO:0000259" key="1">
    <source>
        <dbReference type="Pfam" id="PF14280"/>
    </source>
</evidence>
<dbReference type="Pfam" id="PF14280">
    <property type="entry name" value="DUF4365"/>
    <property type="match status" value="1"/>
</dbReference>
<protein>
    <recommendedName>
        <fullName evidence="1">DUF4365 domain-containing protein</fullName>
    </recommendedName>
</protein>
<accession>A0A1G7QAY5</accession>
<name>A0A1G7QAY5_9SPHI</name>
<evidence type="ECO:0000313" key="3">
    <source>
        <dbReference type="Proteomes" id="UP000199643"/>
    </source>
</evidence>
<organism evidence="2 3">
    <name type="scientific">Pedobacter terrae</name>
    <dbReference type="NCBI Taxonomy" id="405671"/>
    <lineage>
        <taxon>Bacteria</taxon>
        <taxon>Pseudomonadati</taxon>
        <taxon>Bacteroidota</taxon>
        <taxon>Sphingobacteriia</taxon>
        <taxon>Sphingobacteriales</taxon>
        <taxon>Sphingobacteriaceae</taxon>
        <taxon>Pedobacter</taxon>
    </lineage>
</organism>
<gene>
    <name evidence="2" type="ORF">SAMN05421827_102241</name>
</gene>
<dbReference type="Proteomes" id="UP000199643">
    <property type="component" value="Unassembled WGS sequence"/>
</dbReference>
<proteinExistence type="predicted"/>
<dbReference type="AlphaFoldDB" id="A0A1G7QAY5"/>
<sequence>MARKKQRVNQHIMEDESYQIIKDLIPREWVIREFNRPDYGIDLIIELFDKVDDHTYETLGEFIYIQVKSKEKIPITTEKIYSVGNVAKGKWNQDKSEYINLDLVKYSFDTNSIYTIHSLGASVSVLLFYVDIQSRDVYFINMNDYIDKIILPQKPKYATQLTLTVKIPVLNNLKNSIISSTALKLYGKRSKLLAAFTKFNYQRNELSYAFKIKFWPVITYRDTLEKDLKVTEREVYELAIFFIKQIEILDIWNYEAWLVLPDAKQEMIKLKNYLQSDSLEWDKARNDIIMLWQKLTNLGSMYEDLIREWYLPKLIGLLTSYPDIPEIIKSKSK</sequence>
<evidence type="ECO:0000313" key="2">
    <source>
        <dbReference type="EMBL" id="SDF95605.1"/>
    </source>
</evidence>
<keyword evidence="3" id="KW-1185">Reference proteome</keyword>
<dbReference type="EMBL" id="FNCH01000002">
    <property type="protein sequence ID" value="SDF95605.1"/>
    <property type="molecule type" value="Genomic_DNA"/>
</dbReference>
<feature type="domain" description="DUF4365" evidence="1">
    <location>
        <begin position="14"/>
        <end position="174"/>
    </location>
</feature>
<dbReference type="InterPro" id="IPR025375">
    <property type="entry name" value="DUF4365"/>
</dbReference>
<dbReference type="RefSeq" id="WP_090497171.1">
    <property type="nucleotide sequence ID" value="NZ_FNCH01000002.1"/>
</dbReference>